<dbReference type="InterPro" id="IPR041649">
    <property type="entry name" value="NepR"/>
</dbReference>
<protein>
    <submittedName>
        <fullName evidence="2">NepR family anti-sigma factor</fullName>
    </submittedName>
</protein>
<gene>
    <name evidence="2" type="ORF">HPT29_011200</name>
</gene>
<proteinExistence type="predicted"/>
<dbReference type="EMBL" id="CP102845">
    <property type="protein sequence ID" value="UVF21642.1"/>
    <property type="molecule type" value="Genomic_DNA"/>
</dbReference>
<organism evidence="2 3">
    <name type="scientific">Microvirga terrae</name>
    <dbReference type="NCBI Taxonomy" id="2740529"/>
    <lineage>
        <taxon>Bacteria</taxon>
        <taxon>Pseudomonadati</taxon>
        <taxon>Pseudomonadota</taxon>
        <taxon>Alphaproteobacteria</taxon>
        <taxon>Hyphomicrobiales</taxon>
        <taxon>Methylobacteriaceae</taxon>
        <taxon>Microvirga</taxon>
    </lineage>
</organism>
<evidence type="ECO:0000259" key="1">
    <source>
        <dbReference type="Pfam" id="PF18557"/>
    </source>
</evidence>
<dbReference type="RefSeq" id="WP_173947341.1">
    <property type="nucleotide sequence ID" value="NZ_CP102845.1"/>
</dbReference>
<evidence type="ECO:0000313" key="2">
    <source>
        <dbReference type="EMBL" id="UVF21642.1"/>
    </source>
</evidence>
<accession>A0ABY5RZN1</accession>
<dbReference type="Proteomes" id="UP001017257">
    <property type="component" value="Chromosome"/>
</dbReference>
<feature type="domain" description="Anti-sigma factor NepR" evidence="1">
    <location>
        <begin position="41"/>
        <end position="71"/>
    </location>
</feature>
<sequence length="79" mass="8499">MVASNPKNGAALIEPNAIEEIPDGENVLEAEPTLPPHVASLLGEQLQALYSHLMSEPVPNRFIQLLAQLDQGVKQTDGE</sequence>
<name>A0ABY5RZN1_9HYPH</name>
<evidence type="ECO:0000313" key="3">
    <source>
        <dbReference type="Proteomes" id="UP001017257"/>
    </source>
</evidence>
<reference evidence="2" key="1">
    <citation type="submission" date="2022-08" db="EMBL/GenBank/DDBJ databases">
        <title>Microvirga terrae sp. nov., isolated from soil.</title>
        <authorList>
            <person name="Kim K.H."/>
            <person name="Seo Y.L."/>
            <person name="Kim J.M."/>
            <person name="Lee J.K."/>
            <person name="Han D.M."/>
            <person name="Jeon C.O."/>
        </authorList>
    </citation>
    <scope>NUCLEOTIDE SEQUENCE</scope>
    <source>
        <strain evidence="2">R24</strain>
    </source>
</reference>
<dbReference type="Pfam" id="PF18557">
    <property type="entry name" value="NepR"/>
    <property type="match status" value="1"/>
</dbReference>
<keyword evidence="3" id="KW-1185">Reference proteome</keyword>